<keyword evidence="1 3" id="KW-0436">Ligase</keyword>
<dbReference type="PANTHER" id="PTHR12835">
    <property type="entry name" value="BIOTIN PROTEIN LIGASE"/>
    <property type="match status" value="1"/>
</dbReference>
<dbReference type="Pfam" id="PF03099">
    <property type="entry name" value="BPL_LplA_LipB"/>
    <property type="match status" value="1"/>
</dbReference>
<evidence type="ECO:0000256" key="1">
    <source>
        <dbReference type="ARBA" id="ARBA00022598"/>
    </source>
</evidence>
<dbReference type="Gene3D" id="3.30.930.10">
    <property type="entry name" value="Bira Bifunctional Protein, Domain 2"/>
    <property type="match status" value="1"/>
</dbReference>
<dbReference type="PANTHER" id="PTHR12835:SF5">
    <property type="entry name" value="BIOTIN--PROTEIN LIGASE"/>
    <property type="match status" value="1"/>
</dbReference>
<evidence type="ECO:0000313" key="4">
    <source>
        <dbReference type="Proteomes" id="UP000004679"/>
    </source>
</evidence>
<evidence type="ECO:0000259" key="2">
    <source>
        <dbReference type="PROSITE" id="PS51733"/>
    </source>
</evidence>
<dbReference type="GO" id="GO:0005737">
    <property type="term" value="C:cytoplasm"/>
    <property type="evidence" value="ECO:0007669"/>
    <property type="project" value="TreeGrafter"/>
</dbReference>
<dbReference type="RefSeq" id="WP_008290658.1">
    <property type="nucleotide sequence ID" value="NZ_GG657892.1"/>
</dbReference>
<organism evidence="3 4">
    <name type="scientific">Methylophaga thiooxydans DMS010</name>
    <dbReference type="NCBI Taxonomy" id="637616"/>
    <lineage>
        <taxon>Bacteria</taxon>
        <taxon>Pseudomonadati</taxon>
        <taxon>Pseudomonadota</taxon>
        <taxon>Gammaproteobacteria</taxon>
        <taxon>Thiotrichales</taxon>
        <taxon>Piscirickettsiaceae</taxon>
        <taxon>Methylophaga</taxon>
    </lineage>
</organism>
<protein>
    <submittedName>
        <fullName evidence="3">Biotin-(Acetyl-CoA-carboxylase) ligase</fullName>
        <ecNumber evidence="3">6.3.4.15</ecNumber>
    </submittedName>
</protein>
<dbReference type="CDD" id="cd16442">
    <property type="entry name" value="BPL"/>
    <property type="match status" value="1"/>
</dbReference>
<sequence length="267" mass="29613">MTTPAFQPLSQAAINKAIDPSSADTLDEIIILPEVTSTSDTLWERFTAGKITPAVCLAETQTAGRGRRGDPWQSPAAGNLYLSLFWPHCAEKPRHGLSIAVGISLINTLKEAGINQLQLKWPNDVLFNRQKLAGILVESRFNTKQYTVVGIGLNFKLPPSTQTLIQQPSTSLEQLCDTVPCRNWLAGKIIQNMIETIKLFEHRGLSDFLPLWPHYDALHDQAITLIDGDSRTTAIACGINDQGELRYMRDNQIHLLSNSHISIRFAS</sequence>
<dbReference type="GO" id="GO:0004077">
    <property type="term" value="F:biotin--[biotin carboxyl-carrier protein] ligase activity"/>
    <property type="evidence" value="ECO:0007669"/>
    <property type="project" value="UniProtKB-EC"/>
</dbReference>
<dbReference type="SUPFAM" id="SSF55681">
    <property type="entry name" value="Class II aaRS and biotin synthetases"/>
    <property type="match status" value="1"/>
</dbReference>
<dbReference type="EC" id="6.3.4.15" evidence="3"/>
<dbReference type="InterPro" id="IPR004408">
    <property type="entry name" value="Biotin_CoA_COase_ligase"/>
</dbReference>
<accession>C0N3Y9</accession>
<reference evidence="3 4" key="1">
    <citation type="journal article" date="2011" name="J. Bacteriol.">
        <title>Draft genome sequence of the chemolithoheterotrophic, halophilic methylotroph Methylophaga thiooxydans DMS010.</title>
        <authorList>
            <person name="Boden R."/>
            <person name="Ferriera S."/>
            <person name="Johnson J."/>
            <person name="Kelly D.P."/>
            <person name="Murrell J.C."/>
            <person name="Schafer H."/>
        </authorList>
    </citation>
    <scope>NUCLEOTIDE SEQUENCE [LARGE SCALE GENOMIC DNA]</scope>
    <source>
        <strain evidence="3 4">DMS010</strain>
    </source>
</reference>
<gene>
    <name evidence="3" type="ORF">MDMS009_924</name>
</gene>
<dbReference type="HOGENOM" id="CLU_051096_4_1_6"/>
<name>C0N3Y9_9GAMM</name>
<dbReference type="EMBL" id="GG657892">
    <property type="protein sequence ID" value="EEF80599.1"/>
    <property type="molecule type" value="Genomic_DNA"/>
</dbReference>
<proteinExistence type="predicted"/>
<keyword evidence="4" id="KW-1185">Reference proteome</keyword>
<dbReference type="Proteomes" id="UP000004679">
    <property type="component" value="Unassembled WGS sequence"/>
</dbReference>
<dbReference type="PROSITE" id="PS51733">
    <property type="entry name" value="BPL_LPL_CATALYTIC"/>
    <property type="match status" value="1"/>
</dbReference>
<dbReference type="OrthoDB" id="9807064at2"/>
<dbReference type="InterPro" id="IPR045864">
    <property type="entry name" value="aa-tRNA-synth_II/BPL/LPL"/>
</dbReference>
<feature type="domain" description="BPL/LPL catalytic" evidence="2">
    <location>
        <begin position="12"/>
        <end position="201"/>
    </location>
</feature>
<dbReference type="InterPro" id="IPR004143">
    <property type="entry name" value="BPL_LPL_catalytic"/>
</dbReference>
<evidence type="ECO:0000313" key="3">
    <source>
        <dbReference type="EMBL" id="EEF80599.1"/>
    </source>
</evidence>
<dbReference type="AlphaFoldDB" id="C0N3Y9"/>
<dbReference type="Gene3D" id="2.30.30.100">
    <property type="match status" value="1"/>
</dbReference>
<dbReference type="NCBIfam" id="TIGR00121">
    <property type="entry name" value="birA_ligase"/>
    <property type="match status" value="1"/>
</dbReference>